<dbReference type="PROSITE" id="PS00708">
    <property type="entry name" value="PRO_ENDOPEP_SER"/>
    <property type="match status" value="1"/>
</dbReference>
<dbReference type="KEGG" id="sehc:A35E_00038"/>
<dbReference type="PATRIC" id="fig|134287.3.peg.38"/>
<dbReference type="GO" id="GO:0006508">
    <property type="term" value="P:proteolysis"/>
    <property type="evidence" value="ECO:0007669"/>
    <property type="project" value="UniProtKB-KW"/>
</dbReference>
<evidence type="ECO:0000259" key="6">
    <source>
        <dbReference type="Pfam" id="PF02897"/>
    </source>
</evidence>
<evidence type="ECO:0000256" key="3">
    <source>
        <dbReference type="ARBA" id="ARBA00022801"/>
    </source>
</evidence>
<feature type="domain" description="Peptidase S9A N-terminal" evidence="6">
    <location>
        <begin position="4"/>
        <end position="405"/>
    </location>
</feature>
<keyword evidence="2 7" id="KW-0645">Protease</keyword>
<dbReference type="RefSeq" id="WP_014888660.1">
    <property type="nucleotide sequence ID" value="NC_018420.1"/>
</dbReference>
<dbReference type="Pfam" id="PF00326">
    <property type="entry name" value="Peptidase_S9"/>
    <property type="match status" value="1"/>
</dbReference>
<feature type="domain" description="Peptidase S9 prolyl oligopeptidase catalytic" evidence="5">
    <location>
        <begin position="464"/>
        <end position="677"/>
    </location>
</feature>
<sequence>MTSPPKAKKRPYSLTLHGDTRIDNYYWLRDDKRKSSDVLNYLKQENNYAKNILAQYKVLQDQLLEEMIGRIAAEDKSVPYVQYGYRYQTLYNKGNEYPIYTRQPVKSTLEDSWEILIDGNHRSTQSKFYHMGALEITSDNKIMAIAEDFLSRRLYELRFKDLTNNSWFPEVIEYASSSCKWSNKSYILYFVKNDKKTLLPYQVWRHVLGTPTTQDVLIYEERDHSFCINLHKTTSERYILIVLSKTTSTEILLIDNDNLQSTPKPFLVRRHNHEYSLDHYQNQFYVLSNRDHKNFSLYRSKNNDEKNWKQVISGKKTVVLESVTLFREWIVLEEHHLGLIHLHYINLSSGEEKYVPFKDPTYVAWLDYNPDPESIYVRYGYSSMTTPTTLLEMNLNTGIHKVLKQTQINNFKQTDYHSERLWITARDGIKIPVSLVYRKNLFKSGTNPLIVYGYGSYGVSLEASFSASRISLLDRGFIYAIIHTRGGGELGKEWYEDGKLLKKINSFNDFIDATQGLLQHGYGDSTQTFGVGGSAGGLLIGAVINLEPNLFKGVIAQVPFVDVLTTMLDESIPLTTSEYEEWGNPNNKAFYRYILQYSPYDKVSAQQYPNLLVTTGLYDSQVQYWEPAKWVAKLRELKTNNNLLLLCSDLNSGHSGKIGRFQRYEKISMEYTFILSLTKPINI</sequence>
<dbReference type="PANTHER" id="PTHR11757">
    <property type="entry name" value="PROTEASE FAMILY S9A OLIGOPEPTIDASE"/>
    <property type="match status" value="1"/>
</dbReference>
<dbReference type="PANTHER" id="PTHR11757:SF19">
    <property type="entry name" value="PROLYL ENDOPEPTIDASE-LIKE"/>
    <property type="match status" value="1"/>
</dbReference>
<dbReference type="InterPro" id="IPR029058">
    <property type="entry name" value="AB_hydrolase_fold"/>
</dbReference>
<keyword evidence="4" id="KW-0720">Serine protease</keyword>
<dbReference type="InterPro" id="IPR002470">
    <property type="entry name" value="Peptidase_S9A"/>
</dbReference>
<comment type="similarity">
    <text evidence="1">Belongs to the peptidase S9A family.</text>
</comment>
<dbReference type="InterPro" id="IPR023302">
    <property type="entry name" value="Pept_S9A_N"/>
</dbReference>
<evidence type="ECO:0000259" key="5">
    <source>
        <dbReference type="Pfam" id="PF00326"/>
    </source>
</evidence>
<reference evidence="7 8" key="1">
    <citation type="journal article" date="2012" name="Mol. Biol. Evol.">
        <title>Genome reduction and co-evolution between the primary and secondary bacterial symbionts of psyllids.</title>
        <authorList>
            <person name="Sloan D.B."/>
            <person name="Moran N.A."/>
        </authorList>
    </citation>
    <scope>NUCLEOTIDE SEQUENCE [LARGE SCALE GENOMIC DNA]</scope>
    <source>
        <strain evidence="7">Hcub_S</strain>
    </source>
</reference>
<dbReference type="GO" id="GO:0004252">
    <property type="term" value="F:serine-type endopeptidase activity"/>
    <property type="evidence" value="ECO:0007669"/>
    <property type="project" value="InterPro"/>
</dbReference>
<keyword evidence="3" id="KW-0378">Hydrolase</keyword>
<dbReference type="Proteomes" id="UP000003937">
    <property type="component" value="Chromosome"/>
</dbReference>
<gene>
    <name evidence="7" type="ORF">A35E_00038</name>
</gene>
<accession>J3YST5</accession>
<dbReference type="Pfam" id="PF02897">
    <property type="entry name" value="Peptidase_S9_N"/>
    <property type="match status" value="1"/>
</dbReference>
<dbReference type="InterPro" id="IPR051543">
    <property type="entry name" value="Serine_Peptidase_S9A"/>
</dbReference>
<protein>
    <submittedName>
        <fullName evidence="7">Protease II</fullName>
    </submittedName>
</protein>
<evidence type="ECO:0000256" key="1">
    <source>
        <dbReference type="ARBA" id="ARBA00005228"/>
    </source>
</evidence>
<dbReference type="FunFam" id="3.40.50.1820:FF:000005">
    <property type="entry name" value="Prolyl endopeptidase"/>
    <property type="match status" value="1"/>
</dbReference>
<evidence type="ECO:0000313" key="7">
    <source>
        <dbReference type="EMBL" id="AFP85363.1"/>
    </source>
</evidence>
<dbReference type="PRINTS" id="PR00862">
    <property type="entry name" value="PROLIGOPTASE"/>
</dbReference>
<organism evidence="7 8">
    <name type="scientific">secondary endosymbiont of Heteropsylla cubana</name>
    <dbReference type="NCBI Taxonomy" id="134287"/>
    <lineage>
        <taxon>Bacteria</taxon>
        <taxon>Pseudomonadati</taxon>
        <taxon>Pseudomonadota</taxon>
        <taxon>Gammaproteobacteria</taxon>
        <taxon>Enterobacterales</taxon>
        <taxon>Enterobacteriaceae</taxon>
        <taxon>aphid secondary symbionts</taxon>
    </lineage>
</organism>
<dbReference type="HOGENOM" id="CLU_011290_0_1_6"/>
<dbReference type="EMBL" id="CP003547">
    <property type="protein sequence ID" value="AFP85363.1"/>
    <property type="molecule type" value="Genomic_DNA"/>
</dbReference>
<dbReference type="AlphaFoldDB" id="J3YST5"/>
<dbReference type="Gene3D" id="2.130.10.120">
    <property type="entry name" value="Prolyl oligopeptidase, N-terminal domain"/>
    <property type="match status" value="1"/>
</dbReference>
<keyword evidence="8" id="KW-1185">Reference proteome</keyword>
<dbReference type="Gene3D" id="3.40.50.1820">
    <property type="entry name" value="alpha/beta hydrolase"/>
    <property type="match status" value="1"/>
</dbReference>
<evidence type="ECO:0000256" key="4">
    <source>
        <dbReference type="ARBA" id="ARBA00022825"/>
    </source>
</evidence>
<evidence type="ECO:0000256" key="2">
    <source>
        <dbReference type="ARBA" id="ARBA00022670"/>
    </source>
</evidence>
<evidence type="ECO:0000313" key="8">
    <source>
        <dbReference type="Proteomes" id="UP000003937"/>
    </source>
</evidence>
<dbReference type="OrthoDB" id="9801421at2"/>
<dbReference type="SUPFAM" id="SSF53474">
    <property type="entry name" value="alpha/beta-Hydrolases"/>
    <property type="match status" value="1"/>
</dbReference>
<name>J3YST5_9ENTR</name>
<dbReference type="SUPFAM" id="SSF50993">
    <property type="entry name" value="Peptidase/esterase 'gauge' domain"/>
    <property type="match status" value="1"/>
</dbReference>
<proteinExistence type="inferred from homology"/>
<dbReference type="InterPro" id="IPR001375">
    <property type="entry name" value="Peptidase_S9_cat"/>
</dbReference>
<dbReference type="InterPro" id="IPR002471">
    <property type="entry name" value="Pept_S9_AS"/>
</dbReference>